<reference evidence="2 3" key="1">
    <citation type="journal article" date="2018" name="Nat. Ecol. Evol.">
        <title>Shark genomes provide insights into elasmobranch evolution and the origin of vertebrates.</title>
        <authorList>
            <person name="Hara Y"/>
            <person name="Yamaguchi K"/>
            <person name="Onimaru K"/>
            <person name="Kadota M"/>
            <person name="Koyanagi M"/>
            <person name="Keeley SD"/>
            <person name="Tatsumi K"/>
            <person name="Tanaka K"/>
            <person name="Motone F"/>
            <person name="Kageyama Y"/>
            <person name="Nozu R"/>
            <person name="Adachi N"/>
            <person name="Nishimura O"/>
            <person name="Nakagawa R"/>
            <person name="Tanegashima C"/>
            <person name="Kiyatake I"/>
            <person name="Matsumoto R"/>
            <person name="Murakumo K"/>
            <person name="Nishida K"/>
            <person name="Terakita A"/>
            <person name="Kuratani S"/>
            <person name="Sato K"/>
            <person name="Hyodo S Kuraku.S."/>
        </authorList>
    </citation>
    <scope>NUCLEOTIDE SEQUENCE [LARGE SCALE GENOMIC DNA]</scope>
</reference>
<proteinExistence type="predicted"/>
<comment type="caution">
    <text evidence="2">The sequence shown here is derived from an EMBL/GenBank/DDBJ whole genome shotgun (WGS) entry which is preliminary data.</text>
</comment>
<organism evidence="2 3">
    <name type="scientific">Chiloscyllium punctatum</name>
    <name type="common">Brownbanded bambooshark</name>
    <name type="synonym">Hemiscyllium punctatum</name>
    <dbReference type="NCBI Taxonomy" id="137246"/>
    <lineage>
        <taxon>Eukaryota</taxon>
        <taxon>Metazoa</taxon>
        <taxon>Chordata</taxon>
        <taxon>Craniata</taxon>
        <taxon>Vertebrata</taxon>
        <taxon>Chondrichthyes</taxon>
        <taxon>Elasmobranchii</taxon>
        <taxon>Galeomorphii</taxon>
        <taxon>Galeoidea</taxon>
        <taxon>Orectolobiformes</taxon>
        <taxon>Hemiscylliidae</taxon>
        <taxon>Chiloscyllium</taxon>
    </lineage>
</organism>
<keyword evidence="3" id="KW-1185">Reference proteome</keyword>
<name>A0A401SKU7_CHIPU</name>
<feature type="compositionally biased region" description="Polar residues" evidence="1">
    <location>
        <begin position="98"/>
        <end position="108"/>
    </location>
</feature>
<sequence length="602" mass="66992">MIRVAWVEGDVISVSSGETKLPTETESLIATESDIDLTAQLVPSGGLQSHPCVTTHPISETGAQADCNFKYTFSCRPCIYTEAVPIHSIRSSDYKISHSPTGHNSSKTQYEDAPSRGTGFVKSLASSTIPFSLGTSPNPGLVKGSLSAGNVQGSGGQLNGARHDNTMDSDDRALVQVPTSETESNQNESFTKEPERAGIFSSAPKFEGWLVGENEEDLYFKAGDCNGVDLYTDPNKKPVGGTEEVCECQDLPSTFSGDLACQENSNDSMSQLLADVVHSDWPDTPSLLREYKASQQEETTKRKNNQPLCLSNPFIRNSIAIATYSLSRELTTQVLDELRQTFIEGFLKNGQYFDLLDSGLVLSNQERENLVDRVIVTMRDGARLALRPAKHGNISYYWPCVDFHVVQHLGSNWFRVKDKTTRQLLMMKKVSVLSDWQKRLQNFLRLQPDATMLMPYAVMCDRIGSILYLTQDRPVIGFGRPREIALDHRKIFKRCVRFLTFCWHCGLHPGDFDSNVAYSRENIYFDPTSLTGLEDLYTFNKSLKAAYTLLFEIGCQDLSVDSFLDIIWQSGEEQCALSERHQLLSICPGVLQGPLDVQGFGD</sequence>
<dbReference type="EMBL" id="BEZZ01000336">
    <property type="protein sequence ID" value="GCC31011.1"/>
    <property type="molecule type" value="Genomic_DNA"/>
</dbReference>
<evidence type="ECO:0000313" key="2">
    <source>
        <dbReference type="EMBL" id="GCC31011.1"/>
    </source>
</evidence>
<protein>
    <submittedName>
        <fullName evidence="2">Uncharacterized protein</fullName>
    </submittedName>
</protein>
<evidence type="ECO:0000256" key="1">
    <source>
        <dbReference type="SAM" id="MobiDB-lite"/>
    </source>
</evidence>
<dbReference type="Proteomes" id="UP000287033">
    <property type="component" value="Unassembled WGS sequence"/>
</dbReference>
<evidence type="ECO:0000313" key="3">
    <source>
        <dbReference type="Proteomes" id="UP000287033"/>
    </source>
</evidence>
<feature type="region of interest" description="Disordered" evidence="1">
    <location>
        <begin position="95"/>
        <end position="117"/>
    </location>
</feature>
<dbReference type="OrthoDB" id="9937065at2759"/>
<gene>
    <name evidence="2" type="ORF">chiPu_0009465</name>
</gene>
<dbReference type="STRING" id="137246.A0A401SKU7"/>
<accession>A0A401SKU7</accession>
<dbReference type="AlphaFoldDB" id="A0A401SKU7"/>